<dbReference type="EMBL" id="NEDP02002789">
    <property type="protein sequence ID" value="OWF50015.1"/>
    <property type="molecule type" value="Genomic_DNA"/>
</dbReference>
<evidence type="ECO:0000313" key="1">
    <source>
        <dbReference type="EMBL" id="OWF50015.1"/>
    </source>
</evidence>
<keyword evidence="2" id="KW-1185">Reference proteome</keyword>
<sequence>MDNQEQHDPKSILALVVTQEQKDTIYKLFNHYDWEFNEVPVQDQVETSSGNNLSSDVDNGTDVEQFTVEQVSDAEECEYCLCRPSITNESNKQLWWETEKVEQHKRNSALRKEKYKRFWTNLFHRKVWKYPRYTERKKQALSTDLRKTKYVYHRRDLIPKCILELVRFWFHNPPNVPYKGHMWE</sequence>
<evidence type="ECO:0000313" key="2">
    <source>
        <dbReference type="Proteomes" id="UP000242188"/>
    </source>
</evidence>
<organism evidence="1 2">
    <name type="scientific">Mizuhopecten yessoensis</name>
    <name type="common">Japanese scallop</name>
    <name type="synonym">Patinopecten yessoensis</name>
    <dbReference type="NCBI Taxonomy" id="6573"/>
    <lineage>
        <taxon>Eukaryota</taxon>
        <taxon>Metazoa</taxon>
        <taxon>Spiralia</taxon>
        <taxon>Lophotrochozoa</taxon>
        <taxon>Mollusca</taxon>
        <taxon>Bivalvia</taxon>
        <taxon>Autobranchia</taxon>
        <taxon>Pteriomorphia</taxon>
        <taxon>Pectinida</taxon>
        <taxon>Pectinoidea</taxon>
        <taxon>Pectinidae</taxon>
        <taxon>Mizuhopecten</taxon>
    </lineage>
</organism>
<comment type="caution">
    <text evidence="1">The sequence shown here is derived from an EMBL/GenBank/DDBJ whole genome shotgun (WGS) entry which is preliminary data.</text>
</comment>
<accession>A0A210QMQ7</accession>
<dbReference type="Proteomes" id="UP000242188">
    <property type="component" value="Unassembled WGS sequence"/>
</dbReference>
<reference evidence="1 2" key="1">
    <citation type="journal article" date="2017" name="Nat. Ecol. Evol.">
        <title>Scallop genome provides insights into evolution of bilaterian karyotype and development.</title>
        <authorList>
            <person name="Wang S."/>
            <person name="Zhang J."/>
            <person name="Jiao W."/>
            <person name="Li J."/>
            <person name="Xun X."/>
            <person name="Sun Y."/>
            <person name="Guo X."/>
            <person name="Huan P."/>
            <person name="Dong B."/>
            <person name="Zhang L."/>
            <person name="Hu X."/>
            <person name="Sun X."/>
            <person name="Wang J."/>
            <person name="Zhao C."/>
            <person name="Wang Y."/>
            <person name="Wang D."/>
            <person name="Huang X."/>
            <person name="Wang R."/>
            <person name="Lv J."/>
            <person name="Li Y."/>
            <person name="Zhang Z."/>
            <person name="Liu B."/>
            <person name="Lu W."/>
            <person name="Hui Y."/>
            <person name="Liang J."/>
            <person name="Zhou Z."/>
            <person name="Hou R."/>
            <person name="Li X."/>
            <person name="Liu Y."/>
            <person name="Li H."/>
            <person name="Ning X."/>
            <person name="Lin Y."/>
            <person name="Zhao L."/>
            <person name="Xing Q."/>
            <person name="Dou J."/>
            <person name="Li Y."/>
            <person name="Mao J."/>
            <person name="Guo H."/>
            <person name="Dou H."/>
            <person name="Li T."/>
            <person name="Mu C."/>
            <person name="Jiang W."/>
            <person name="Fu Q."/>
            <person name="Fu X."/>
            <person name="Miao Y."/>
            <person name="Liu J."/>
            <person name="Yu Q."/>
            <person name="Li R."/>
            <person name="Liao H."/>
            <person name="Li X."/>
            <person name="Kong Y."/>
            <person name="Jiang Z."/>
            <person name="Chourrout D."/>
            <person name="Li R."/>
            <person name="Bao Z."/>
        </authorList>
    </citation>
    <scope>NUCLEOTIDE SEQUENCE [LARGE SCALE GENOMIC DNA]</scope>
    <source>
        <strain evidence="1 2">PY_sf001</strain>
    </source>
</reference>
<proteinExistence type="predicted"/>
<dbReference type="AlphaFoldDB" id="A0A210QMQ7"/>
<protein>
    <submittedName>
        <fullName evidence="1">Uncharacterized protein</fullName>
    </submittedName>
</protein>
<name>A0A210QMQ7_MIZYE</name>
<gene>
    <name evidence="1" type="ORF">KP79_PYT00924</name>
</gene>